<dbReference type="InterPro" id="IPR050796">
    <property type="entry name" value="SCF_F-box_component"/>
</dbReference>
<evidence type="ECO:0000259" key="1">
    <source>
        <dbReference type="PROSITE" id="PS50181"/>
    </source>
</evidence>
<dbReference type="PANTHER" id="PTHR31672">
    <property type="entry name" value="BNACNNG10540D PROTEIN"/>
    <property type="match status" value="1"/>
</dbReference>
<protein>
    <recommendedName>
        <fullName evidence="1">F-box domain-containing protein</fullName>
    </recommendedName>
</protein>
<dbReference type="InterPro" id="IPR013187">
    <property type="entry name" value="F-box-assoc_dom_typ3"/>
</dbReference>
<gene>
    <name evidence="2" type="ORF">M0R45_028063</name>
</gene>
<dbReference type="AlphaFoldDB" id="A0AAW1W3K9"/>
<dbReference type="NCBIfam" id="TIGR01640">
    <property type="entry name" value="F_box_assoc_1"/>
    <property type="match status" value="1"/>
</dbReference>
<dbReference type="EMBL" id="JBEDUW010000006">
    <property type="protein sequence ID" value="KAK9919471.1"/>
    <property type="molecule type" value="Genomic_DNA"/>
</dbReference>
<evidence type="ECO:0000313" key="3">
    <source>
        <dbReference type="Proteomes" id="UP001457282"/>
    </source>
</evidence>
<dbReference type="InterPro" id="IPR017451">
    <property type="entry name" value="F-box-assoc_interact_dom"/>
</dbReference>
<dbReference type="PANTHER" id="PTHR31672:SF10">
    <property type="entry name" value="F-BOX DOMAIN-CONTAINING PROTEIN"/>
    <property type="match status" value="1"/>
</dbReference>
<proteinExistence type="predicted"/>
<sequence length="408" mass="46772">MVFKRIKLGVIFQLPMEIIEAILLRLPVKTLVKLTAVCKSWNSLIKTSAFIHAHLSRNQNQILLIQATVGLERRGKIKGRDLYSLHWDDPPFNVYSNYKLMNNPFVVYNRSNAISPKDKINLDLERGRVDVMGACNGLVCLVAAGDYTPLIWNPCIRRFVMLPKLSPWTIRSEICSYGFGYDLCTNDYKVLRIAKYSTEGWKTSCEIWSLAQPSWKSLAAVLPVDNFWPHWKAVFVRGAVHWLHTCNVTGKVRSIVMFDMSSELFGEIMIPQVLGEDATISRYNNSLAIFESHGVIQEKQLDMWVMKEYGVADSWVKLITIQLPAEYLEPRGFRNNGEAVINYRNIYTDKPVQKILNPKINDIGDFEAKGCWFGEYKFVEPFVESLVLLDQPNAISGWKLKSDKTHQI</sequence>
<dbReference type="Gene3D" id="1.20.1280.50">
    <property type="match status" value="1"/>
</dbReference>
<keyword evidence="3" id="KW-1185">Reference proteome</keyword>
<dbReference type="Pfam" id="PF08268">
    <property type="entry name" value="FBA_3"/>
    <property type="match status" value="1"/>
</dbReference>
<accession>A0AAW1W3K9</accession>
<dbReference type="PROSITE" id="PS50181">
    <property type="entry name" value="FBOX"/>
    <property type="match status" value="1"/>
</dbReference>
<evidence type="ECO:0000313" key="2">
    <source>
        <dbReference type="EMBL" id="KAK9919471.1"/>
    </source>
</evidence>
<dbReference type="InterPro" id="IPR036047">
    <property type="entry name" value="F-box-like_dom_sf"/>
</dbReference>
<dbReference type="Pfam" id="PF00646">
    <property type="entry name" value="F-box"/>
    <property type="match status" value="1"/>
</dbReference>
<organism evidence="2 3">
    <name type="scientific">Rubus argutus</name>
    <name type="common">Southern blackberry</name>
    <dbReference type="NCBI Taxonomy" id="59490"/>
    <lineage>
        <taxon>Eukaryota</taxon>
        <taxon>Viridiplantae</taxon>
        <taxon>Streptophyta</taxon>
        <taxon>Embryophyta</taxon>
        <taxon>Tracheophyta</taxon>
        <taxon>Spermatophyta</taxon>
        <taxon>Magnoliopsida</taxon>
        <taxon>eudicotyledons</taxon>
        <taxon>Gunneridae</taxon>
        <taxon>Pentapetalae</taxon>
        <taxon>rosids</taxon>
        <taxon>fabids</taxon>
        <taxon>Rosales</taxon>
        <taxon>Rosaceae</taxon>
        <taxon>Rosoideae</taxon>
        <taxon>Rosoideae incertae sedis</taxon>
        <taxon>Rubus</taxon>
    </lineage>
</organism>
<reference evidence="2 3" key="1">
    <citation type="journal article" date="2023" name="G3 (Bethesda)">
        <title>A chromosome-length genome assembly and annotation of blackberry (Rubus argutus, cv. 'Hillquist').</title>
        <authorList>
            <person name="Bruna T."/>
            <person name="Aryal R."/>
            <person name="Dudchenko O."/>
            <person name="Sargent D.J."/>
            <person name="Mead D."/>
            <person name="Buti M."/>
            <person name="Cavallini A."/>
            <person name="Hytonen T."/>
            <person name="Andres J."/>
            <person name="Pham M."/>
            <person name="Weisz D."/>
            <person name="Mascagni F."/>
            <person name="Usai G."/>
            <person name="Natali L."/>
            <person name="Bassil N."/>
            <person name="Fernandez G.E."/>
            <person name="Lomsadze A."/>
            <person name="Armour M."/>
            <person name="Olukolu B."/>
            <person name="Poorten T."/>
            <person name="Britton C."/>
            <person name="Davik J."/>
            <person name="Ashrafi H."/>
            <person name="Aiden E.L."/>
            <person name="Borodovsky M."/>
            <person name="Worthington M."/>
        </authorList>
    </citation>
    <scope>NUCLEOTIDE SEQUENCE [LARGE SCALE GENOMIC DNA]</scope>
    <source>
        <strain evidence="2">PI 553951</strain>
    </source>
</reference>
<dbReference type="CDD" id="cd22157">
    <property type="entry name" value="F-box_AtFBW1-like"/>
    <property type="match status" value="1"/>
</dbReference>
<dbReference type="SMART" id="SM00256">
    <property type="entry name" value="FBOX"/>
    <property type="match status" value="1"/>
</dbReference>
<comment type="caution">
    <text evidence="2">The sequence shown here is derived from an EMBL/GenBank/DDBJ whole genome shotgun (WGS) entry which is preliminary data.</text>
</comment>
<feature type="domain" description="F-box" evidence="1">
    <location>
        <begin position="8"/>
        <end position="54"/>
    </location>
</feature>
<dbReference type="InterPro" id="IPR001810">
    <property type="entry name" value="F-box_dom"/>
</dbReference>
<name>A0AAW1W3K9_RUBAR</name>
<dbReference type="SUPFAM" id="SSF81383">
    <property type="entry name" value="F-box domain"/>
    <property type="match status" value="1"/>
</dbReference>
<dbReference type="Proteomes" id="UP001457282">
    <property type="component" value="Unassembled WGS sequence"/>
</dbReference>